<gene>
    <name evidence="6" type="primary">SPATA5L1</name>
</gene>
<dbReference type="InterPro" id="IPR050168">
    <property type="entry name" value="AAA_ATPase_domain"/>
</dbReference>
<dbReference type="GO" id="GO:0051228">
    <property type="term" value="P:mitotic spindle disassembly"/>
    <property type="evidence" value="ECO:0007669"/>
    <property type="project" value="TreeGrafter"/>
</dbReference>
<dbReference type="GO" id="GO:0097352">
    <property type="term" value="P:autophagosome maturation"/>
    <property type="evidence" value="ECO:0007669"/>
    <property type="project" value="TreeGrafter"/>
</dbReference>
<dbReference type="KEGG" id="pmrn:116942089"/>
<evidence type="ECO:0000259" key="4">
    <source>
        <dbReference type="SMART" id="SM00382"/>
    </source>
</evidence>
<dbReference type="Gene3D" id="3.40.50.300">
    <property type="entry name" value="P-loop containing nucleotide triphosphate hydrolases"/>
    <property type="match status" value="2"/>
</dbReference>
<dbReference type="Pfam" id="PF00004">
    <property type="entry name" value="AAA"/>
    <property type="match status" value="2"/>
</dbReference>
<keyword evidence="2" id="KW-0067">ATP-binding</keyword>
<dbReference type="RefSeq" id="XP_032809549.1">
    <property type="nucleotide sequence ID" value="XM_032953658.1"/>
</dbReference>
<feature type="region of interest" description="Disordered" evidence="3">
    <location>
        <begin position="392"/>
        <end position="413"/>
    </location>
</feature>
<dbReference type="AlphaFoldDB" id="A0AAJ7T2A4"/>
<dbReference type="PANTHER" id="PTHR23077:SF194">
    <property type="entry name" value="ATPASE FAMILY GENE 2 PROTEIN HOMOLOG B"/>
    <property type="match status" value="1"/>
</dbReference>
<keyword evidence="5" id="KW-1185">Reference proteome</keyword>
<sequence length="936" mass="97727">MESPLGARGAAGLSFTGPSSLCLHPAELSDSSSQRCRLGPGALRALGVRLLGAPLRLSLGRDAVGEERLLLCAAWPRPDLAEGHVEVDARCGSLAALLEADPDDDNGGGEAGGVGGRDPALPARIPLHRIRALPRVRAKRLFVTAVCAAPEPGGVGGGGEPAAAAAATSALPRAAELRDVARELLRGALVFPGCALRVAGHGHPLLYVLVRRAQAEAQRGGKGGEESRPADGEGEEEEGPPGDETTVKREEPETACSVAMLVHGRTEIFVTRVSPVRRFLSALRAKQRRQRSRLVGFPLGGLDAEAERLRELLLLPARFPRALRRLCLWGPPGGLLLAGPPGVGKTRLVRAVADEVGAEMVAINASDVVGPRPGDTEAALRAAFARALALATPPAQDGGGGGDEDDDDDGGAGTPCILFIDEVESLCPRRGEGGAVDTRVVAQLLTLMDGARGERGGPGTGTVLVVAATNRPEALDPALRRPGRFDRELVLGVPTERQRIAILAVLTRGMPLAPGVGLQELAALTPAHAGADLAELCRHAAVGALRRLPRAKPPGVPGRDGGPNGRAAGGERAAAAAAAANPVELADERREGREEADGAEGEDPQRSDELTRRALPAVRVEMSDFRSALPLVRPTATRCDAAVPAVESGGAGGWERIVGLDDVKRRLLQCVEWPLLHPAALLRLGARLPRGALLYGPPGCAKTSLVRAVAARASVSFLSVSGAQVMSPYVGDTERNLAQVFRRARAAAPCLLFLDEVDALLGSRGRAAGVAQRALATLLCEMDGVGVDAGERRGGGGVDGEEEELSNEHVLVVAATNRPEVLDEALVRPGRLDSVIFVPPPDAKTRLAILQLQLALVPLAEDVSLTELADATHMYTGADLKGVCSEAALLAMADEGVDVERVRQEHFLRALRLIPPSLTAQQVARYEALYARHVLA</sequence>
<feature type="compositionally biased region" description="Basic and acidic residues" evidence="3">
    <location>
        <begin position="603"/>
        <end position="612"/>
    </location>
</feature>
<name>A0AAJ7T2A4_PETMA</name>
<dbReference type="PANTHER" id="PTHR23077">
    <property type="entry name" value="AAA-FAMILY ATPASE"/>
    <property type="match status" value="1"/>
</dbReference>
<dbReference type="InterPro" id="IPR027417">
    <property type="entry name" value="P-loop_NTPase"/>
</dbReference>
<feature type="compositionally biased region" description="Basic and acidic residues" evidence="3">
    <location>
        <begin position="222"/>
        <end position="231"/>
    </location>
</feature>
<feature type="compositionally biased region" description="Acidic residues" evidence="3">
    <location>
        <begin position="232"/>
        <end position="241"/>
    </location>
</feature>
<feature type="compositionally biased region" description="Gly residues" evidence="3">
    <location>
        <begin position="558"/>
        <end position="568"/>
    </location>
</feature>
<dbReference type="InterPro" id="IPR003959">
    <property type="entry name" value="ATPase_AAA_core"/>
</dbReference>
<dbReference type="InterPro" id="IPR003593">
    <property type="entry name" value="AAA+_ATPase"/>
</dbReference>
<feature type="region of interest" description="Disordered" evidence="3">
    <location>
        <begin position="217"/>
        <end position="252"/>
    </location>
</feature>
<accession>A0AAJ7T2A4</accession>
<dbReference type="CTD" id="79029"/>
<protein>
    <submittedName>
        <fullName evidence="6">Spermatogenesis-associated protein 5-like protein 1</fullName>
    </submittedName>
</protein>
<dbReference type="Gene3D" id="1.10.8.60">
    <property type="match status" value="2"/>
</dbReference>
<feature type="compositionally biased region" description="Low complexity" evidence="3">
    <location>
        <begin position="570"/>
        <end position="582"/>
    </location>
</feature>
<dbReference type="Pfam" id="PF17862">
    <property type="entry name" value="AAA_lid_3"/>
    <property type="match status" value="1"/>
</dbReference>
<dbReference type="GO" id="GO:0031593">
    <property type="term" value="F:polyubiquitin modification-dependent protein binding"/>
    <property type="evidence" value="ECO:0007669"/>
    <property type="project" value="TreeGrafter"/>
</dbReference>
<dbReference type="FunFam" id="3.40.50.300:FF:001921">
    <property type="entry name" value="AAA ATPase domain-containing protein"/>
    <property type="match status" value="1"/>
</dbReference>
<dbReference type="PROSITE" id="PS00674">
    <property type="entry name" value="AAA"/>
    <property type="match status" value="2"/>
</dbReference>
<feature type="compositionally biased region" description="Basic and acidic residues" evidence="3">
    <location>
        <begin position="586"/>
        <end position="596"/>
    </location>
</feature>
<evidence type="ECO:0000313" key="5">
    <source>
        <dbReference type="Proteomes" id="UP001318040"/>
    </source>
</evidence>
<dbReference type="InterPro" id="IPR041569">
    <property type="entry name" value="AAA_lid_3"/>
</dbReference>
<feature type="domain" description="AAA+ ATPase" evidence="4">
    <location>
        <begin position="688"/>
        <end position="842"/>
    </location>
</feature>
<keyword evidence="1" id="KW-0547">Nucleotide-binding</keyword>
<dbReference type="InterPro" id="IPR003960">
    <property type="entry name" value="ATPase_AAA_CS"/>
</dbReference>
<dbReference type="GO" id="GO:0005524">
    <property type="term" value="F:ATP binding"/>
    <property type="evidence" value="ECO:0007669"/>
    <property type="project" value="UniProtKB-KW"/>
</dbReference>
<dbReference type="FunFam" id="1.10.8.60:FF:000038">
    <property type="entry name" value="spermatogenesis-associated protein 5-like protein 1"/>
    <property type="match status" value="1"/>
</dbReference>
<proteinExistence type="predicted"/>
<reference evidence="6" key="1">
    <citation type="submission" date="2025-08" db="UniProtKB">
        <authorList>
            <consortium name="RefSeq"/>
        </authorList>
    </citation>
    <scope>IDENTIFICATION</scope>
    <source>
        <tissue evidence="6">Sperm</tissue>
    </source>
</reference>
<dbReference type="SUPFAM" id="SSF52540">
    <property type="entry name" value="P-loop containing nucleoside triphosphate hydrolases"/>
    <property type="match status" value="2"/>
</dbReference>
<dbReference type="GO" id="GO:0005634">
    <property type="term" value="C:nucleus"/>
    <property type="evidence" value="ECO:0007669"/>
    <property type="project" value="TreeGrafter"/>
</dbReference>
<feature type="region of interest" description="Disordered" evidence="3">
    <location>
        <begin position="548"/>
        <end position="613"/>
    </location>
</feature>
<organism evidence="5 6">
    <name type="scientific">Petromyzon marinus</name>
    <name type="common">Sea lamprey</name>
    <dbReference type="NCBI Taxonomy" id="7757"/>
    <lineage>
        <taxon>Eukaryota</taxon>
        <taxon>Metazoa</taxon>
        <taxon>Chordata</taxon>
        <taxon>Craniata</taxon>
        <taxon>Vertebrata</taxon>
        <taxon>Cyclostomata</taxon>
        <taxon>Hyperoartia</taxon>
        <taxon>Petromyzontiformes</taxon>
        <taxon>Petromyzontidae</taxon>
        <taxon>Petromyzon</taxon>
    </lineage>
</organism>
<evidence type="ECO:0000313" key="6">
    <source>
        <dbReference type="RefSeq" id="XP_032809549.1"/>
    </source>
</evidence>
<dbReference type="GO" id="GO:0034098">
    <property type="term" value="C:VCP-NPL4-UFD1 AAA ATPase complex"/>
    <property type="evidence" value="ECO:0007669"/>
    <property type="project" value="TreeGrafter"/>
</dbReference>
<evidence type="ECO:0000256" key="3">
    <source>
        <dbReference type="SAM" id="MobiDB-lite"/>
    </source>
</evidence>
<dbReference type="GO" id="GO:0030970">
    <property type="term" value="P:retrograde protein transport, ER to cytosol"/>
    <property type="evidence" value="ECO:0007669"/>
    <property type="project" value="TreeGrafter"/>
</dbReference>
<evidence type="ECO:0000256" key="1">
    <source>
        <dbReference type="ARBA" id="ARBA00022741"/>
    </source>
</evidence>
<feature type="domain" description="AAA+ ATPase" evidence="4">
    <location>
        <begin position="331"/>
        <end position="495"/>
    </location>
</feature>
<dbReference type="GO" id="GO:0005829">
    <property type="term" value="C:cytosol"/>
    <property type="evidence" value="ECO:0007669"/>
    <property type="project" value="TreeGrafter"/>
</dbReference>
<dbReference type="GO" id="GO:0016887">
    <property type="term" value="F:ATP hydrolysis activity"/>
    <property type="evidence" value="ECO:0007669"/>
    <property type="project" value="InterPro"/>
</dbReference>
<dbReference type="Proteomes" id="UP001318040">
    <property type="component" value="Chromosome 13"/>
</dbReference>
<dbReference type="SMART" id="SM00382">
    <property type="entry name" value="AAA"/>
    <property type="match status" value="2"/>
</dbReference>
<evidence type="ECO:0000256" key="2">
    <source>
        <dbReference type="ARBA" id="ARBA00022840"/>
    </source>
</evidence>